<name>T0BQB4_ALIAG</name>
<feature type="transmembrane region" description="Helical" evidence="2">
    <location>
        <begin position="55"/>
        <end position="74"/>
    </location>
</feature>
<evidence type="ECO:0000256" key="2">
    <source>
        <dbReference type="SAM" id="Phobius"/>
    </source>
</evidence>
<dbReference type="eggNOG" id="ENOG5033K1S">
    <property type="taxonomic scope" value="Bacteria"/>
</dbReference>
<feature type="compositionally biased region" description="Acidic residues" evidence="1">
    <location>
        <begin position="156"/>
        <end position="166"/>
    </location>
</feature>
<keyword evidence="2" id="KW-0812">Transmembrane</keyword>
<evidence type="ECO:0000256" key="1">
    <source>
        <dbReference type="SAM" id="MobiDB-lite"/>
    </source>
</evidence>
<dbReference type="Proteomes" id="UP000829401">
    <property type="component" value="Chromosome"/>
</dbReference>
<evidence type="ECO:0000313" key="3">
    <source>
        <dbReference type="EMBL" id="UNO50113.1"/>
    </source>
</evidence>
<feature type="region of interest" description="Disordered" evidence="1">
    <location>
        <begin position="117"/>
        <end position="172"/>
    </location>
</feature>
<sequence>MIVIILLIVIAVLLVLLLTQRNRRTYRDPYRDTYYRTDMRNPYDPVPPDYPSPGFGAGSFLGGMAAGALLTYLLEQGRIDMGQFDYFNGLGEDQMIHELMQQNIIQQDEIDALQQRLNEGPIGGDGSPADDNYPNPDPSYANDVDYDIQDPYQDGIDTDSFDDGNYDDYNNL</sequence>
<dbReference type="AlphaFoldDB" id="T0BQB4"/>
<accession>A0A9E6ZJ70</accession>
<proteinExistence type="predicted"/>
<gene>
    <name evidence="3" type="ORF">K1I37_06385</name>
</gene>
<reference evidence="4" key="1">
    <citation type="journal article" date="2022" name="G3 (Bethesda)">
        <title>Unveiling the complete genome sequence of Alicyclobacillus acidoterrestris DSM 3922T, a taint-producing strain.</title>
        <authorList>
            <person name="Leonardo I.C."/>
            <person name="Barreto Crespo M.T."/>
            <person name="Gaspar F.B."/>
        </authorList>
    </citation>
    <scope>NUCLEOTIDE SEQUENCE [LARGE SCALE GENOMIC DNA]</scope>
    <source>
        <strain evidence="4">DSM 3922</strain>
    </source>
</reference>
<keyword evidence="2" id="KW-1133">Transmembrane helix</keyword>
<dbReference type="OrthoDB" id="2377192at2"/>
<dbReference type="KEGG" id="aaco:K1I37_06385"/>
<keyword evidence="4" id="KW-1185">Reference proteome</keyword>
<accession>T0BQB4</accession>
<dbReference type="RefSeq" id="WP_021298019.1">
    <property type="nucleotide sequence ID" value="NZ_AURB01000167.1"/>
</dbReference>
<keyword evidence="2" id="KW-0472">Membrane</keyword>
<protein>
    <submittedName>
        <fullName evidence="3">Uncharacterized protein</fullName>
    </submittedName>
</protein>
<organism evidence="3 4">
    <name type="scientific">Alicyclobacillus acidoterrestris (strain ATCC 49025 / DSM 3922 / CIP 106132 / NCIMB 13137 / GD3B)</name>
    <dbReference type="NCBI Taxonomy" id="1356854"/>
    <lineage>
        <taxon>Bacteria</taxon>
        <taxon>Bacillati</taxon>
        <taxon>Bacillota</taxon>
        <taxon>Bacilli</taxon>
        <taxon>Bacillales</taxon>
        <taxon>Alicyclobacillaceae</taxon>
        <taxon>Alicyclobacillus</taxon>
    </lineage>
</organism>
<dbReference type="EMBL" id="CP080467">
    <property type="protein sequence ID" value="UNO50113.1"/>
    <property type="molecule type" value="Genomic_DNA"/>
</dbReference>
<evidence type="ECO:0000313" key="4">
    <source>
        <dbReference type="Proteomes" id="UP000829401"/>
    </source>
</evidence>